<feature type="disulfide bond" evidence="2">
    <location>
        <begin position="35"/>
        <end position="50"/>
    </location>
</feature>
<reference evidence="5" key="1">
    <citation type="journal article" date="2011" name="PLoS ONE">
        <title>Differential Gene Expression at Coral Settlement and Metamorphosis - A Subtractive Hybridization Study.</title>
        <authorList>
            <person name="Hayward D.C."/>
            <person name="Hetherington S."/>
            <person name="Behm C.A."/>
            <person name="Grasso L.C."/>
            <person name="Foret S."/>
            <person name="Miller D.J."/>
            <person name="Ball E.E."/>
        </authorList>
    </citation>
    <scope>NUCLEOTIDE SEQUENCE</scope>
</reference>
<name>G8HTA7_ACRMI</name>
<dbReference type="PRINTS" id="PR00680">
    <property type="entry name" value="PTREFOIL"/>
</dbReference>
<dbReference type="InterPro" id="IPR017994">
    <property type="entry name" value="P_trefoil_chordata"/>
</dbReference>
<dbReference type="SUPFAM" id="SSF57492">
    <property type="entry name" value="Trefoil"/>
    <property type="match status" value="2"/>
</dbReference>
<feature type="domain" description="P-type" evidence="4">
    <location>
        <begin position="23"/>
        <end position="66"/>
    </location>
</feature>
<evidence type="ECO:0000259" key="4">
    <source>
        <dbReference type="PROSITE" id="PS51448"/>
    </source>
</evidence>
<evidence type="ECO:0000256" key="1">
    <source>
        <dbReference type="ARBA" id="ARBA00023157"/>
    </source>
</evidence>
<dbReference type="InterPro" id="IPR044913">
    <property type="entry name" value="P_trefoil_dom_sf"/>
</dbReference>
<dbReference type="InterPro" id="IPR000519">
    <property type="entry name" value="P_trefoil_dom"/>
</dbReference>
<dbReference type="CDD" id="cd00111">
    <property type="entry name" value="Trefoil"/>
    <property type="match status" value="2"/>
</dbReference>
<sequence length="129" mass="14692">MEWTFLHLISITLGTAVYASHHDVCHVQVNDRTDCGWYGIDNETCEDRGCCWDDTYPKAIYCFYPTSNKCYGIDPSEREDCGYFGIQRDECEKDKGCCFDHTVFGVAWCFKGRPEEPEFIEGSAVADGV</sequence>
<evidence type="ECO:0000313" key="5">
    <source>
        <dbReference type="EMBL" id="AET09734.1"/>
    </source>
</evidence>
<keyword evidence="3" id="KW-0732">Signal</keyword>
<dbReference type="PANTHER" id="PTHR13826:SF14">
    <property type="entry name" value="TREFOIL FACTOR 2"/>
    <property type="match status" value="1"/>
</dbReference>
<feature type="disulfide bond" evidence="2">
    <location>
        <begin position="45"/>
        <end position="62"/>
    </location>
</feature>
<evidence type="ECO:0000256" key="3">
    <source>
        <dbReference type="SAM" id="SignalP"/>
    </source>
</evidence>
<dbReference type="GO" id="GO:0005615">
    <property type="term" value="C:extracellular space"/>
    <property type="evidence" value="ECO:0007669"/>
    <property type="project" value="TreeGrafter"/>
</dbReference>
<dbReference type="EMBL" id="JN631086">
    <property type="protein sequence ID" value="AET09734.1"/>
    <property type="molecule type" value="mRNA"/>
</dbReference>
<proteinExistence type="evidence at transcript level"/>
<feature type="signal peptide" evidence="3">
    <location>
        <begin position="1"/>
        <end position="19"/>
    </location>
</feature>
<feature type="disulfide bond" evidence="2">
    <location>
        <begin position="25"/>
        <end position="51"/>
    </location>
</feature>
<dbReference type="PANTHER" id="PTHR13826">
    <property type="entry name" value="INTESTINAL TREFOIL FACTOR-RELATED"/>
    <property type="match status" value="1"/>
</dbReference>
<dbReference type="AlphaFoldDB" id="G8HTA7"/>
<dbReference type="Gene3D" id="4.10.110.10">
    <property type="entry name" value="Spasmolytic Protein, domain 1"/>
    <property type="match status" value="2"/>
</dbReference>
<dbReference type="SMART" id="SM00018">
    <property type="entry name" value="PD"/>
    <property type="match status" value="2"/>
</dbReference>
<accession>G8HTA7</accession>
<comment type="caution">
    <text evidence="2">Lacks conserved residue(s) required for the propagation of feature annotation.</text>
</comment>
<protein>
    <recommendedName>
        <fullName evidence="4">P-type domain-containing protein</fullName>
    </recommendedName>
</protein>
<dbReference type="Pfam" id="PF00088">
    <property type="entry name" value="Trefoil"/>
    <property type="match status" value="2"/>
</dbReference>
<organism evidence="5">
    <name type="scientific">Acropora millepora</name>
    <name type="common">Staghorn coral</name>
    <name type="synonym">Heteropora millepora</name>
    <dbReference type="NCBI Taxonomy" id="45264"/>
    <lineage>
        <taxon>Eukaryota</taxon>
        <taxon>Metazoa</taxon>
        <taxon>Cnidaria</taxon>
        <taxon>Anthozoa</taxon>
        <taxon>Hexacorallia</taxon>
        <taxon>Scleractinia</taxon>
        <taxon>Astrocoeniina</taxon>
        <taxon>Acroporidae</taxon>
        <taxon>Acropora</taxon>
    </lineage>
</organism>
<feature type="domain" description="P-type" evidence="4">
    <location>
        <begin position="68"/>
        <end position="113"/>
    </location>
</feature>
<keyword evidence="1 2" id="KW-1015">Disulfide bond</keyword>
<dbReference type="PROSITE" id="PS51448">
    <property type="entry name" value="P_TREFOIL_2"/>
    <property type="match status" value="2"/>
</dbReference>
<dbReference type="OrthoDB" id="5946378at2759"/>
<evidence type="ECO:0000256" key="2">
    <source>
        <dbReference type="PROSITE-ProRule" id="PRU00779"/>
    </source>
</evidence>
<feature type="chain" id="PRO_5003510290" description="P-type domain-containing protein" evidence="3">
    <location>
        <begin position="20"/>
        <end position="129"/>
    </location>
</feature>